<dbReference type="EMBL" id="BMOQ01000001">
    <property type="protein sequence ID" value="GGN05998.1"/>
    <property type="molecule type" value="Genomic_DNA"/>
</dbReference>
<dbReference type="AlphaFoldDB" id="A0A830G7L5"/>
<dbReference type="GO" id="GO:0019509">
    <property type="term" value="P:L-methionine salvage from methylthioadenosine"/>
    <property type="evidence" value="ECO:0007669"/>
    <property type="project" value="TreeGrafter"/>
</dbReference>
<keyword evidence="3" id="KW-0648">Protein biosynthesis</keyword>
<dbReference type="OrthoDB" id="27639at2157"/>
<dbReference type="Pfam" id="PF00293">
    <property type="entry name" value="NUDIX"/>
    <property type="match status" value="1"/>
</dbReference>
<proteinExistence type="inferred from homology"/>
<sequence>MEETHVVTVFLRNGTDVLLFRRSEDVGSYAGRWGAVAGHAEGHPAAQARVEIREETGIDPDADATLVRAGEPLAVTDDERGTRWIVHPFLFDCDTRDVTPNYETAGYEWVPPTAIRERETVPDLWTSYDRVRPSVESVRDDGTHGSAYLSVRACEVLRDDAASGADYDALLGTARELLTAREGMAAVVNRVNRVVADAADADADAVLASASAVIDAALAADRDAAATAAAELADASLLTLSRSRTVRDAIVGADPGRVVVAESRTGREGVVAAERLGDAGLDVTLTTDAAVASLVAAVDAVLVGADTVLRDGSVVNKVGTRAAALAAAAVDVPVYAVCATDKVAPETDPDDPDLEAASPTELYDGDAPLDVVNPLFDVTPASLVTRVVTEDGVLDPADVEAVAADLSALRAWQ</sequence>
<dbReference type="GO" id="GO:0046523">
    <property type="term" value="F:S-methyl-5-thioribose-1-phosphate isomerase activity"/>
    <property type="evidence" value="ECO:0007669"/>
    <property type="project" value="TreeGrafter"/>
</dbReference>
<dbReference type="SUPFAM" id="SSF55811">
    <property type="entry name" value="Nudix"/>
    <property type="match status" value="1"/>
</dbReference>
<reference evidence="3 4" key="1">
    <citation type="journal article" date="2019" name="Int. J. Syst. Evol. Microbiol.">
        <title>The Global Catalogue of Microorganisms (GCM) 10K type strain sequencing project: providing services to taxonomists for standard genome sequencing and annotation.</title>
        <authorList>
            <consortium name="The Broad Institute Genomics Platform"/>
            <consortium name="The Broad Institute Genome Sequencing Center for Infectious Disease"/>
            <person name="Wu L."/>
            <person name="Ma J."/>
        </authorList>
    </citation>
    <scope>NUCLEOTIDE SEQUENCE [LARGE SCALE GENOMIC DNA]</scope>
    <source>
        <strain evidence="3 4">JCM 16331</strain>
    </source>
</reference>
<dbReference type="RefSeq" id="WP_188876382.1">
    <property type="nucleotide sequence ID" value="NZ_BMOQ01000001.1"/>
</dbReference>
<keyword evidence="4" id="KW-1185">Reference proteome</keyword>
<protein>
    <submittedName>
        <fullName evidence="3">Translation initiation factor 2B subunit alpha</fullName>
    </submittedName>
</protein>
<dbReference type="Pfam" id="PF01008">
    <property type="entry name" value="IF-2B"/>
    <property type="match status" value="1"/>
</dbReference>
<evidence type="ECO:0000259" key="2">
    <source>
        <dbReference type="PROSITE" id="PS51462"/>
    </source>
</evidence>
<dbReference type="PANTHER" id="PTHR43475:SF3">
    <property type="entry name" value="TRANSLATION INITIATION FACTOR EIF-2B SUBUNIT FAMILY PROTEIN (AFU_ORTHOLOGUE AFUA_2G14290)"/>
    <property type="match status" value="1"/>
</dbReference>
<dbReference type="Gene3D" id="3.90.79.10">
    <property type="entry name" value="Nucleoside Triphosphate Pyrophosphohydrolase"/>
    <property type="match status" value="1"/>
</dbReference>
<organism evidence="3 4">
    <name type="scientific">Halarchaeum nitratireducens</name>
    <dbReference type="NCBI Taxonomy" id="489913"/>
    <lineage>
        <taxon>Archaea</taxon>
        <taxon>Methanobacteriati</taxon>
        <taxon>Methanobacteriota</taxon>
        <taxon>Stenosarchaea group</taxon>
        <taxon>Halobacteria</taxon>
        <taxon>Halobacteriales</taxon>
        <taxon>Halobacteriaceae</taxon>
    </lineage>
</organism>
<dbReference type="PANTHER" id="PTHR43475">
    <property type="entry name" value="METHYLTHIORIBOSE-1-PHOSPHATE ISOMERASE"/>
    <property type="match status" value="1"/>
</dbReference>
<feature type="domain" description="Nudix hydrolase" evidence="2">
    <location>
        <begin position="2"/>
        <end position="133"/>
    </location>
</feature>
<dbReference type="InterPro" id="IPR000649">
    <property type="entry name" value="IF-2B-related"/>
</dbReference>
<evidence type="ECO:0000313" key="3">
    <source>
        <dbReference type="EMBL" id="GGN05998.1"/>
    </source>
</evidence>
<gene>
    <name evidence="3" type="ORF">GCM10009021_01150</name>
</gene>
<dbReference type="Gene3D" id="3.40.50.10470">
    <property type="entry name" value="Translation initiation factor eif-2b, domain 2"/>
    <property type="match status" value="1"/>
</dbReference>
<dbReference type="InterPro" id="IPR015797">
    <property type="entry name" value="NUDIX_hydrolase-like_dom_sf"/>
</dbReference>
<dbReference type="InterPro" id="IPR000086">
    <property type="entry name" value="NUDIX_hydrolase_dom"/>
</dbReference>
<dbReference type="GO" id="GO:0003743">
    <property type="term" value="F:translation initiation factor activity"/>
    <property type="evidence" value="ECO:0007669"/>
    <property type="project" value="UniProtKB-KW"/>
</dbReference>
<evidence type="ECO:0000256" key="1">
    <source>
        <dbReference type="RuleBase" id="RU003814"/>
    </source>
</evidence>
<dbReference type="InterPro" id="IPR037171">
    <property type="entry name" value="NagB/RpiA_transferase-like"/>
</dbReference>
<keyword evidence="3" id="KW-0396">Initiation factor</keyword>
<dbReference type="SUPFAM" id="SSF100950">
    <property type="entry name" value="NagB/RpiA/CoA transferase-like"/>
    <property type="match status" value="1"/>
</dbReference>
<accession>A0A830G7L5</accession>
<comment type="caution">
    <text evidence="3">The sequence shown here is derived from an EMBL/GenBank/DDBJ whole genome shotgun (WGS) entry which is preliminary data.</text>
</comment>
<name>A0A830G7L5_9EURY</name>
<dbReference type="CDD" id="cd18872">
    <property type="entry name" value="NUDIX_eIF-2B"/>
    <property type="match status" value="1"/>
</dbReference>
<dbReference type="Proteomes" id="UP000608850">
    <property type="component" value="Unassembled WGS sequence"/>
</dbReference>
<dbReference type="PROSITE" id="PS51462">
    <property type="entry name" value="NUDIX"/>
    <property type="match status" value="1"/>
</dbReference>
<evidence type="ECO:0000313" key="4">
    <source>
        <dbReference type="Proteomes" id="UP000608850"/>
    </source>
</evidence>
<dbReference type="InterPro" id="IPR042529">
    <property type="entry name" value="IF_2B-like_C"/>
</dbReference>
<comment type="similarity">
    <text evidence="1">Belongs to the eIF-2B alpha/beta/delta subunits family.</text>
</comment>